<feature type="compositionally biased region" description="Pro residues" evidence="1">
    <location>
        <begin position="80"/>
        <end position="101"/>
    </location>
</feature>
<reference evidence="2" key="1">
    <citation type="submission" date="2023-10" db="EMBL/GenBank/DDBJ databases">
        <authorList>
            <person name="Hackl T."/>
        </authorList>
    </citation>
    <scope>NUCLEOTIDE SEQUENCE</scope>
</reference>
<dbReference type="AlphaFoldDB" id="A0AAI8YLZ0"/>
<proteinExistence type="predicted"/>
<feature type="compositionally biased region" description="Polar residues" evidence="1">
    <location>
        <begin position="41"/>
        <end position="60"/>
    </location>
</feature>
<feature type="region of interest" description="Disordered" evidence="1">
    <location>
        <begin position="334"/>
        <end position="363"/>
    </location>
</feature>
<accession>A0AAI8YLZ0</accession>
<dbReference type="Proteomes" id="UP001295740">
    <property type="component" value="Unassembled WGS sequence"/>
</dbReference>
<gene>
    <name evidence="2" type="ORF">KHLLAP_LOCUS12620</name>
</gene>
<comment type="caution">
    <text evidence="2">The sequence shown here is derived from an EMBL/GenBank/DDBJ whole genome shotgun (WGS) entry which is preliminary data.</text>
</comment>
<evidence type="ECO:0000256" key="1">
    <source>
        <dbReference type="SAM" id="MobiDB-lite"/>
    </source>
</evidence>
<organism evidence="2 3">
    <name type="scientific">Anthostomella pinea</name>
    <dbReference type="NCBI Taxonomy" id="933095"/>
    <lineage>
        <taxon>Eukaryota</taxon>
        <taxon>Fungi</taxon>
        <taxon>Dikarya</taxon>
        <taxon>Ascomycota</taxon>
        <taxon>Pezizomycotina</taxon>
        <taxon>Sordariomycetes</taxon>
        <taxon>Xylariomycetidae</taxon>
        <taxon>Xylariales</taxon>
        <taxon>Xylariaceae</taxon>
        <taxon>Anthostomella</taxon>
    </lineage>
</organism>
<feature type="compositionally biased region" description="Basic residues" evidence="1">
    <location>
        <begin position="125"/>
        <end position="135"/>
    </location>
</feature>
<feature type="compositionally biased region" description="Basic and acidic residues" evidence="1">
    <location>
        <begin position="334"/>
        <end position="343"/>
    </location>
</feature>
<keyword evidence="3" id="KW-1185">Reference proteome</keyword>
<evidence type="ECO:0000313" key="2">
    <source>
        <dbReference type="EMBL" id="CAJ2512152.1"/>
    </source>
</evidence>
<protein>
    <submittedName>
        <fullName evidence="2">Uu.00g051670.m01.CDS01</fullName>
    </submittedName>
</protein>
<evidence type="ECO:0000313" key="3">
    <source>
        <dbReference type="Proteomes" id="UP001295740"/>
    </source>
</evidence>
<feature type="compositionally biased region" description="Basic and acidic residues" evidence="1">
    <location>
        <begin position="115"/>
        <end position="124"/>
    </location>
</feature>
<feature type="region of interest" description="Disordered" evidence="1">
    <location>
        <begin position="34"/>
        <end position="145"/>
    </location>
</feature>
<name>A0AAI8YLZ0_9PEZI</name>
<sequence>MATDSLTNLIANVPDWLKRLDDLNGQIEQRQQDLAKLPENQLHSSARSTKSIRNRGSTESLKPVDEGAAFPNPNPLRVTTPPPNTQNVPPQPVDGPQPPSTPGSDPRTGSSLLRQTHEVRDTAQRRARATLRKRQKTDSMLSGEVPSIPKYRTRRMIIVYYDSYVQSFFEELVKFVSAQRNVLRKAKMAAKVARIKRLAELEMPDDDDDDDAGELKPGDALIAADPKASASPPTEASPEELKLRYMGARQMRPGYRNPALAMMHMRRPGALNGGLGMFNEKGDVWDDLDKSLEFVQGMCEHAAHQFLRDGDCSDEINKIKSRLAEVKIAADKETDRADAEKPTCKVTDASEAGSVPEPVRSRSYRPMVMRRELTGASTPTKAATKEGVMEVDDEGVHDMGDFTCS</sequence>
<dbReference type="EMBL" id="CAUWAG010000019">
    <property type="protein sequence ID" value="CAJ2512152.1"/>
    <property type="molecule type" value="Genomic_DNA"/>
</dbReference>